<evidence type="ECO:0000313" key="5">
    <source>
        <dbReference type="EMBL" id="CAE0255027.1"/>
    </source>
</evidence>
<keyword evidence="3" id="KW-0732">Signal</keyword>
<feature type="compositionally biased region" description="Low complexity" evidence="1">
    <location>
        <begin position="718"/>
        <end position="729"/>
    </location>
</feature>
<gene>
    <name evidence="5" type="ORF">PBIL07802_LOCUS17279</name>
</gene>
<keyword evidence="2" id="KW-0812">Transmembrane</keyword>
<feature type="signal peptide" evidence="3">
    <location>
        <begin position="1"/>
        <end position="25"/>
    </location>
</feature>
<evidence type="ECO:0000256" key="3">
    <source>
        <dbReference type="SAM" id="SignalP"/>
    </source>
</evidence>
<evidence type="ECO:0000259" key="4">
    <source>
        <dbReference type="PROSITE" id="PS51412"/>
    </source>
</evidence>
<sequence length="771" mass="83982">MGHPCRTRCCTAVVCLAVLSTIATATKPVAGYDDEDRRFNVLPGSAYDPLSDTVNGQLFHFTFNLKKRTPDDSAYLVPDQVQLQRVLKQKVDMVSTVIKTMDEYARSEGSGVEAEGSYRGITASFGSDSENAKESIAEREVALTSTVARVHQYDLIIDPTSSLAERPQLLISTALCALEGGDTVQAEMMLAKLIDEYGAAYLTSVKIGHQAKIVDYITKSYQQSKDHRVLAQEAKLSFFGLFSIGSDSKTTEDSLKQYKQSIEHSYADVVGCGRWVPKMSYEEWSASCSGADALLGGQAFPVHELISSVQFPGIESSVVQKARAITQTLEDRMTALNTYAGCMDPSSPSFSIRNNINDPMACLTADAQKKAFKTYVFGGVYSHCGQGGYCGRSNVFTQHEMCPRDHKKVAIGKHGHITTYACIGDMQGDDVFQYFGGFYSNTAGNPFVGYKKQCPATYAPIRVESEYVDGFDGLTFCLAERGETFKPNHMYNFGGFYTCNEGNIVMKNTMLGEHNQRAAFKCPPGYDNYLAGQITGGQYCPLWMCLDKTEVKVPTIRHTLSSVWKDMPRYGYCHAKEIGEKVRKVRKGDIFLGHPPPSQSPFLLGTKAKPSPAPLFVDSLPAVQSEEIKKVVAFIERTLRKDNDTQPPAEVDIATLGRAAASSQEVGSAKMEVQGGGISDGAVAVLAVACAIAGAGIFVGIAILKPRLAKLRRHHKSSSSPQGGASASPSEEDVGVDDAYARLHSPLSNVHSRDMASNRRRRISSAKSVFQ</sequence>
<protein>
    <recommendedName>
        <fullName evidence="4">MACPF domain-containing protein</fullName>
    </recommendedName>
</protein>
<keyword evidence="2" id="KW-1133">Transmembrane helix</keyword>
<proteinExistence type="predicted"/>
<reference evidence="5" key="1">
    <citation type="submission" date="2021-01" db="EMBL/GenBank/DDBJ databases">
        <authorList>
            <person name="Corre E."/>
            <person name="Pelletier E."/>
            <person name="Niang G."/>
            <person name="Scheremetjew M."/>
            <person name="Finn R."/>
            <person name="Kale V."/>
            <person name="Holt S."/>
            <person name="Cochrane G."/>
            <person name="Meng A."/>
            <person name="Brown T."/>
            <person name="Cohen L."/>
        </authorList>
    </citation>
    <scope>NUCLEOTIDE SEQUENCE</scope>
    <source>
        <strain evidence="5">NIES-2562</strain>
    </source>
</reference>
<name>A0A7S3G7X4_9EUKA</name>
<keyword evidence="2" id="KW-0472">Membrane</keyword>
<dbReference type="AlphaFoldDB" id="A0A7S3G7X4"/>
<dbReference type="Pfam" id="PF01823">
    <property type="entry name" value="MACPF"/>
    <property type="match status" value="1"/>
</dbReference>
<evidence type="ECO:0000256" key="1">
    <source>
        <dbReference type="SAM" id="MobiDB-lite"/>
    </source>
</evidence>
<dbReference type="InterPro" id="IPR020864">
    <property type="entry name" value="MACPF"/>
</dbReference>
<feature type="domain" description="MACPF" evidence="4">
    <location>
        <begin position="11"/>
        <end position="336"/>
    </location>
</feature>
<accession>A0A7S3G7X4</accession>
<organism evidence="5">
    <name type="scientific">Palpitomonas bilix</name>
    <dbReference type="NCBI Taxonomy" id="652834"/>
    <lineage>
        <taxon>Eukaryota</taxon>
        <taxon>Eukaryota incertae sedis</taxon>
    </lineage>
</organism>
<dbReference type="EMBL" id="HBIB01026697">
    <property type="protein sequence ID" value="CAE0255027.1"/>
    <property type="molecule type" value="Transcribed_RNA"/>
</dbReference>
<feature type="region of interest" description="Disordered" evidence="1">
    <location>
        <begin position="714"/>
        <end position="771"/>
    </location>
</feature>
<feature type="transmembrane region" description="Helical" evidence="2">
    <location>
        <begin position="681"/>
        <end position="704"/>
    </location>
</feature>
<dbReference type="PROSITE" id="PS51412">
    <property type="entry name" value="MACPF_2"/>
    <property type="match status" value="1"/>
</dbReference>
<evidence type="ECO:0000256" key="2">
    <source>
        <dbReference type="SAM" id="Phobius"/>
    </source>
</evidence>
<feature type="chain" id="PRO_5031293370" description="MACPF domain-containing protein" evidence="3">
    <location>
        <begin position="26"/>
        <end position="771"/>
    </location>
</feature>